<sequence>MSLYSRPLRKDDTHKSRNGPNFFAIFSLVQVVSIMKILNNAGCVHHEDFEQCRQMDNAQVDWIQIIIIVVGRQHGTFIQGLQSVIINQILRRAFGHQLRQQVRTYEEHEKSL</sequence>
<protein>
    <submittedName>
        <fullName evidence="1">Uncharacterized protein</fullName>
    </submittedName>
</protein>
<dbReference type="Proteomes" id="UP001157006">
    <property type="component" value="Chromosome 4"/>
</dbReference>
<reference evidence="1 2" key="1">
    <citation type="submission" date="2023-01" db="EMBL/GenBank/DDBJ databases">
        <authorList>
            <person name="Kreplak J."/>
        </authorList>
    </citation>
    <scope>NUCLEOTIDE SEQUENCE [LARGE SCALE GENOMIC DNA]</scope>
</reference>
<dbReference type="EMBL" id="OX451739">
    <property type="protein sequence ID" value="CAI8611536.1"/>
    <property type="molecule type" value="Genomic_DNA"/>
</dbReference>
<keyword evidence="2" id="KW-1185">Reference proteome</keyword>
<gene>
    <name evidence="1" type="ORF">VFH_IV234240</name>
</gene>
<organism evidence="1 2">
    <name type="scientific">Vicia faba</name>
    <name type="common">Broad bean</name>
    <name type="synonym">Faba vulgaris</name>
    <dbReference type="NCBI Taxonomy" id="3906"/>
    <lineage>
        <taxon>Eukaryota</taxon>
        <taxon>Viridiplantae</taxon>
        <taxon>Streptophyta</taxon>
        <taxon>Embryophyta</taxon>
        <taxon>Tracheophyta</taxon>
        <taxon>Spermatophyta</taxon>
        <taxon>Magnoliopsida</taxon>
        <taxon>eudicotyledons</taxon>
        <taxon>Gunneridae</taxon>
        <taxon>Pentapetalae</taxon>
        <taxon>rosids</taxon>
        <taxon>fabids</taxon>
        <taxon>Fabales</taxon>
        <taxon>Fabaceae</taxon>
        <taxon>Papilionoideae</taxon>
        <taxon>50 kb inversion clade</taxon>
        <taxon>NPAAA clade</taxon>
        <taxon>Hologalegina</taxon>
        <taxon>IRL clade</taxon>
        <taxon>Fabeae</taxon>
        <taxon>Vicia</taxon>
    </lineage>
</organism>
<accession>A0AAV1ALZ0</accession>
<name>A0AAV1ALZ0_VICFA</name>
<dbReference type="AlphaFoldDB" id="A0AAV1ALZ0"/>
<evidence type="ECO:0000313" key="2">
    <source>
        <dbReference type="Proteomes" id="UP001157006"/>
    </source>
</evidence>
<proteinExistence type="predicted"/>
<evidence type="ECO:0000313" key="1">
    <source>
        <dbReference type="EMBL" id="CAI8611536.1"/>
    </source>
</evidence>